<gene>
    <name evidence="1" type="ORF">NUW58_g1905</name>
</gene>
<organism evidence="1 2">
    <name type="scientific">Xylaria curta</name>
    <dbReference type="NCBI Taxonomy" id="42375"/>
    <lineage>
        <taxon>Eukaryota</taxon>
        <taxon>Fungi</taxon>
        <taxon>Dikarya</taxon>
        <taxon>Ascomycota</taxon>
        <taxon>Pezizomycotina</taxon>
        <taxon>Sordariomycetes</taxon>
        <taxon>Xylariomycetidae</taxon>
        <taxon>Xylariales</taxon>
        <taxon>Xylariaceae</taxon>
        <taxon>Xylaria</taxon>
    </lineage>
</organism>
<dbReference type="EMBL" id="JAPDGR010000225">
    <property type="protein sequence ID" value="KAJ2993242.1"/>
    <property type="molecule type" value="Genomic_DNA"/>
</dbReference>
<accession>A0ACC1PLE2</accession>
<keyword evidence="2" id="KW-1185">Reference proteome</keyword>
<reference evidence="1" key="1">
    <citation type="submission" date="2022-10" db="EMBL/GenBank/DDBJ databases">
        <title>Genome Sequence of Xylaria curta.</title>
        <authorList>
            <person name="Buettner E."/>
        </authorList>
    </citation>
    <scope>NUCLEOTIDE SEQUENCE</scope>
    <source>
        <strain evidence="1">Babe10</strain>
    </source>
</reference>
<evidence type="ECO:0000313" key="1">
    <source>
        <dbReference type="EMBL" id="KAJ2993242.1"/>
    </source>
</evidence>
<evidence type="ECO:0000313" key="2">
    <source>
        <dbReference type="Proteomes" id="UP001143856"/>
    </source>
</evidence>
<proteinExistence type="predicted"/>
<protein>
    <submittedName>
        <fullName evidence="1">Uncharacterized protein</fullName>
    </submittedName>
</protein>
<dbReference type="Proteomes" id="UP001143856">
    <property type="component" value="Unassembled WGS sequence"/>
</dbReference>
<name>A0ACC1PLE2_9PEZI</name>
<comment type="caution">
    <text evidence="1">The sequence shown here is derived from an EMBL/GenBank/DDBJ whole genome shotgun (WGS) entry which is preliminary data.</text>
</comment>
<sequence>MVTVSRKTTTNNQHFDSGNFTDPGNRVRISAFYSSLAKIWAGTSMPELYPQEAFLRAQCLLNGPEEELLHEGLLLAVFNISNNNVDLNDEMEWKAIIATLGDCGLLDLKKKDLEGLGSGTFDAFLGNMFSAIIDMILFDSHLDEGEILMVIKWLFALGQDPDAVSSPNEAGTALRAAILHGNLRIARCLLDAGADVNFIPPNVYDDGNFRGPDGKPYSCLDLALRKDYKDATMLPMVDLLLEYAASTESTLTLYQAIEANHNNLIERIVEQGADLCSTTEARNNQYFLHEETALSVAAGASLSATKFIWGLLKSKDSFKAMTNKFVTADVLISAAASGNDDVLRFLQPFSDGAFANCYGNTPLHAAARHGHLTTCQLLLPSYKEHISNASILFSPLQLASYGQHELVVQFLIANGEDVNAAPKYFDFKSPPDIARRYFSRRDRTYVDFENLKLFTPLDLALRGGAWIAAPALHGYEIKVAASKLHIDLLLAVLVTGANPSDLLLQYGATFDDREVVYAIKLQNWDLVDLLLRHGGRLQDTGNDGMPILEALIETHRTHELERVVSAKPDIYDAGVLCASITANNDFMIRTLLRNRPISPFLGEVEATAIGLAARDGKNTRPRAVEACVALLQNGFQPDKLTWVELAVHNNIGLAQALLDHNQKYQVDAQVSLPNPLLRPIEVHNKELVSLLLDAGVDVNEYDETLEYERSPLQAAAEEGDMDIVDRLIAAGANINAPPAINRGGTALQLAAISGHLGLAKHLIELGAEVNALPARTGGRTALEGAAEHGRIDMLELLIRNGAETTGTWRQHYIRAASENLMSAQFRTMNLCGRLIANNGSDADEIEMSESSESDEVGVEETSDNEETGNGETDSEKNGDDTAGGEEIDNGELGMREDEDDWMKYVNWSP</sequence>